<name>A0A5C5X9A7_9PLAN</name>
<evidence type="ECO:0000313" key="2">
    <source>
        <dbReference type="Proteomes" id="UP000317243"/>
    </source>
</evidence>
<reference evidence="1 2" key="1">
    <citation type="submission" date="2019-02" db="EMBL/GenBank/DDBJ databases">
        <title>Deep-cultivation of Planctomycetes and their phenomic and genomic characterization uncovers novel biology.</title>
        <authorList>
            <person name="Wiegand S."/>
            <person name="Jogler M."/>
            <person name="Boedeker C."/>
            <person name="Pinto D."/>
            <person name="Vollmers J."/>
            <person name="Rivas-Marin E."/>
            <person name="Kohn T."/>
            <person name="Peeters S.H."/>
            <person name="Heuer A."/>
            <person name="Rast P."/>
            <person name="Oberbeckmann S."/>
            <person name="Bunk B."/>
            <person name="Jeske O."/>
            <person name="Meyerdierks A."/>
            <person name="Storesund J.E."/>
            <person name="Kallscheuer N."/>
            <person name="Luecker S."/>
            <person name="Lage O.M."/>
            <person name="Pohl T."/>
            <person name="Merkel B.J."/>
            <person name="Hornburger P."/>
            <person name="Mueller R.-W."/>
            <person name="Bruemmer F."/>
            <person name="Labrenz M."/>
            <person name="Spormann A.M."/>
            <person name="Op Den Camp H."/>
            <person name="Overmann J."/>
            <person name="Amann R."/>
            <person name="Jetten M.S.M."/>
            <person name="Mascher T."/>
            <person name="Medema M.H."/>
            <person name="Devos D.P."/>
            <person name="Kaster A.-K."/>
            <person name="Ovreas L."/>
            <person name="Rohde M."/>
            <person name="Galperin M.Y."/>
            <person name="Jogler C."/>
        </authorList>
    </citation>
    <scope>NUCLEOTIDE SEQUENCE [LARGE SCALE GENOMIC DNA]</scope>
    <source>
        <strain evidence="1 2">KOR42</strain>
    </source>
</reference>
<sequence length="143" mass="15882">MITGGQVLETDQESAAVYRFVIQETVDRGTEDERTVRDTRYAIGCGLVDAIDSVNSNGNVKFFFAERLGDLVACCGQIPLFVFRMRVLRDDPKLNREYWVAAPDEIDGEKLMRELTESLQAGASLLAKFPVSCVGKLFAQSIP</sequence>
<dbReference type="AlphaFoldDB" id="A0A5C5X9A7"/>
<proteinExistence type="predicted"/>
<accession>A0A5C5X9A7</accession>
<organism evidence="1 2">
    <name type="scientific">Thalassoglobus neptunius</name>
    <dbReference type="NCBI Taxonomy" id="1938619"/>
    <lineage>
        <taxon>Bacteria</taxon>
        <taxon>Pseudomonadati</taxon>
        <taxon>Planctomycetota</taxon>
        <taxon>Planctomycetia</taxon>
        <taxon>Planctomycetales</taxon>
        <taxon>Planctomycetaceae</taxon>
        <taxon>Thalassoglobus</taxon>
    </lineage>
</organism>
<gene>
    <name evidence="1" type="ORF">KOR42_23580</name>
</gene>
<comment type="caution">
    <text evidence="1">The sequence shown here is derived from an EMBL/GenBank/DDBJ whole genome shotgun (WGS) entry which is preliminary data.</text>
</comment>
<dbReference type="Proteomes" id="UP000317243">
    <property type="component" value="Unassembled WGS sequence"/>
</dbReference>
<keyword evidence="2" id="KW-1185">Reference proteome</keyword>
<dbReference type="EMBL" id="SIHI01000001">
    <property type="protein sequence ID" value="TWT58971.1"/>
    <property type="molecule type" value="Genomic_DNA"/>
</dbReference>
<evidence type="ECO:0000313" key="1">
    <source>
        <dbReference type="EMBL" id="TWT58971.1"/>
    </source>
</evidence>
<protein>
    <submittedName>
        <fullName evidence="1">Uncharacterized protein</fullName>
    </submittedName>
</protein>